<comment type="similarity">
    <text evidence="8 9">Belongs to the TonB-dependent receptor family.</text>
</comment>
<dbReference type="EMBL" id="SOML01000005">
    <property type="protein sequence ID" value="TFD96343.1"/>
    <property type="molecule type" value="Genomic_DNA"/>
</dbReference>
<dbReference type="InterPro" id="IPR008969">
    <property type="entry name" value="CarboxyPept-like_regulatory"/>
</dbReference>
<sequence>MKKYIYIFLCFVFSLLDLYANEPVEIKKTDANVVGHIIDKKTGEHIPYMTVSLKGTTIGTTTDATGHYYLKDLPEGKFMIEVRLVGYKTTSKEIFIERGKTLEVNFELDESSVSLNEVVVSANRNETERRLAPTLVKILDTKTFDRTNSVTLSQGLNFQPGVRVETNCQNCGFTQVRMNGLEGAYSQILIDSRPIFSALTGVYGLDQIPANMIERVEVIRGGGSALFGSSAIAGTINIITKEPTRNSAQLTHTITAINGVKDFENNTGFNASLVSDNQKMGIMVFGQKRERSGYDYDGDGFSELPKLENRTLGFRSFIKTGTYSKLSFEYHNMHEFRRGGDRLNSVPHEAYIAEQIESSIDGGGLNYNIFSPDGKHRINIYSSAQLTNRKSYYGGREPVSVINARDMSDQDKLDAINIRLGSYGRTKDVTYIVGGQYSYDFDEFLFMPSTLTTGLEYNHDDLEDQSGYRPEPIDQRINIKSVFLQNEWKNDMWSFLAGVRVDKHSLMKDAVISPRANIRYNPVENVNIRVSYGQGFRAPQIFDEDLHVDIAGGEHIIRKIDPNLKEEKSHSFSTSVDWYHQVGTAELNFLAEGFYTILNNPFTSVSEEQEDGSIIKRTVNAAGAKVYGVNLEGRAAIGTLFDFQLGATIQKSRYDEAQKWSDDDTDDVVAEKRMMRTPDVYGYFVATLTPWKTLSTSLTGNYTGSMLVPHEAGYIEKNRTEKSDSFFELGLKLGYEIALYKGSTLEINGGIRNMFNAYQKDFDKGPDRASSYIYGPAMPRNYYTGVKLNF</sequence>
<dbReference type="Gene3D" id="2.170.130.10">
    <property type="entry name" value="TonB-dependent receptor, plug domain"/>
    <property type="match status" value="1"/>
</dbReference>
<dbReference type="PROSITE" id="PS52016">
    <property type="entry name" value="TONB_DEPENDENT_REC_3"/>
    <property type="match status" value="1"/>
</dbReference>
<evidence type="ECO:0000259" key="10">
    <source>
        <dbReference type="Pfam" id="PF00593"/>
    </source>
</evidence>
<evidence type="ECO:0000256" key="8">
    <source>
        <dbReference type="PROSITE-ProRule" id="PRU01360"/>
    </source>
</evidence>
<name>A0A4Y8L193_9BACT</name>
<accession>A0A4Y8L193</accession>
<dbReference type="InterPro" id="IPR039426">
    <property type="entry name" value="TonB-dep_rcpt-like"/>
</dbReference>
<keyword evidence="12" id="KW-0675">Receptor</keyword>
<evidence type="ECO:0000256" key="7">
    <source>
        <dbReference type="ARBA" id="ARBA00023237"/>
    </source>
</evidence>
<dbReference type="CDD" id="cd01347">
    <property type="entry name" value="ligand_gated_channel"/>
    <property type="match status" value="1"/>
</dbReference>
<keyword evidence="3 8" id="KW-1134">Transmembrane beta strand</keyword>
<feature type="domain" description="TonB-dependent receptor plug" evidence="11">
    <location>
        <begin position="132"/>
        <end position="235"/>
    </location>
</feature>
<evidence type="ECO:0000256" key="3">
    <source>
        <dbReference type="ARBA" id="ARBA00022452"/>
    </source>
</evidence>
<keyword evidence="7 8" id="KW-0998">Cell outer membrane</keyword>
<dbReference type="Pfam" id="PF07715">
    <property type="entry name" value="Plug"/>
    <property type="match status" value="1"/>
</dbReference>
<dbReference type="Proteomes" id="UP000297861">
    <property type="component" value="Unassembled WGS sequence"/>
</dbReference>
<evidence type="ECO:0000256" key="6">
    <source>
        <dbReference type="ARBA" id="ARBA00023136"/>
    </source>
</evidence>
<gene>
    <name evidence="12" type="ORF">E2605_09220</name>
</gene>
<protein>
    <submittedName>
        <fullName evidence="12">TonB-dependent receptor</fullName>
    </submittedName>
</protein>
<dbReference type="InterPro" id="IPR012910">
    <property type="entry name" value="Plug_dom"/>
</dbReference>
<keyword evidence="4 8" id="KW-0812">Transmembrane</keyword>
<keyword evidence="13" id="KW-1185">Reference proteome</keyword>
<dbReference type="AlphaFoldDB" id="A0A4Y8L193"/>
<dbReference type="InterPro" id="IPR000531">
    <property type="entry name" value="Beta-barrel_TonB"/>
</dbReference>
<dbReference type="OrthoDB" id="9760333at2"/>
<evidence type="ECO:0000313" key="12">
    <source>
        <dbReference type="EMBL" id="TFD96343.1"/>
    </source>
</evidence>
<dbReference type="SUPFAM" id="SSF49464">
    <property type="entry name" value="Carboxypeptidase regulatory domain-like"/>
    <property type="match status" value="1"/>
</dbReference>
<evidence type="ECO:0000256" key="1">
    <source>
        <dbReference type="ARBA" id="ARBA00004571"/>
    </source>
</evidence>
<keyword evidence="5 9" id="KW-0798">TonB box</keyword>
<evidence type="ECO:0000259" key="11">
    <source>
        <dbReference type="Pfam" id="PF07715"/>
    </source>
</evidence>
<dbReference type="InterPro" id="IPR036942">
    <property type="entry name" value="Beta-barrel_TonB_sf"/>
</dbReference>
<dbReference type="Pfam" id="PF13715">
    <property type="entry name" value="CarbopepD_reg_2"/>
    <property type="match status" value="1"/>
</dbReference>
<evidence type="ECO:0000256" key="9">
    <source>
        <dbReference type="RuleBase" id="RU003357"/>
    </source>
</evidence>
<dbReference type="PANTHER" id="PTHR30069:SF57">
    <property type="entry name" value="TONB-DEPENDENT RECEPTOR"/>
    <property type="match status" value="1"/>
</dbReference>
<evidence type="ECO:0000256" key="5">
    <source>
        <dbReference type="ARBA" id="ARBA00023077"/>
    </source>
</evidence>
<comment type="caution">
    <text evidence="12">The sequence shown here is derived from an EMBL/GenBank/DDBJ whole genome shotgun (WGS) entry which is preliminary data.</text>
</comment>
<evidence type="ECO:0000256" key="4">
    <source>
        <dbReference type="ARBA" id="ARBA00022692"/>
    </source>
</evidence>
<evidence type="ECO:0000313" key="13">
    <source>
        <dbReference type="Proteomes" id="UP000297861"/>
    </source>
</evidence>
<dbReference type="GO" id="GO:0044718">
    <property type="term" value="P:siderophore transmembrane transport"/>
    <property type="evidence" value="ECO:0007669"/>
    <property type="project" value="TreeGrafter"/>
</dbReference>
<dbReference type="RefSeq" id="WP_134436236.1">
    <property type="nucleotide sequence ID" value="NZ_SOML01000005.1"/>
</dbReference>
<keyword evidence="2 8" id="KW-0813">Transport</keyword>
<dbReference type="Gene3D" id="2.60.40.1120">
    <property type="entry name" value="Carboxypeptidase-like, regulatory domain"/>
    <property type="match status" value="1"/>
</dbReference>
<comment type="subcellular location">
    <subcellularLocation>
        <location evidence="1 8">Cell outer membrane</location>
        <topology evidence="1 8">Multi-pass membrane protein</topology>
    </subcellularLocation>
</comment>
<dbReference type="PANTHER" id="PTHR30069">
    <property type="entry name" value="TONB-DEPENDENT OUTER MEMBRANE RECEPTOR"/>
    <property type="match status" value="1"/>
</dbReference>
<dbReference type="InterPro" id="IPR037066">
    <property type="entry name" value="Plug_dom_sf"/>
</dbReference>
<dbReference type="GO" id="GO:0015344">
    <property type="term" value="F:siderophore uptake transmembrane transporter activity"/>
    <property type="evidence" value="ECO:0007669"/>
    <property type="project" value="TreeGrafter"/>
</dbReference>
<dbReference type="SUPFAM" id="SSF56935">
    <property type="entry name" value="Porins"/>
    <property type="match status" value="1"/>
</dbReference>
<organism evidence="12 13">
    <name type="scientific">Dysgonomonas capnocytophagoides</name>
    <dbReference type="NCBI Taxonomy" id="45254"/>
    <lineage>
        <taxon>Bacteria</taxon>
        <taxon>Pseudomonadati</taxon>
        <taxon>Bacteroidota</taxon>
        <taxon>Bacteroidia</taxon>
        <taxon>Bacteroidales</taxon>
        <taxon>Dysgonomonadaceae</taxon>
        <taxon>Dysgonomonas</taxon>
    </lineage>
</organism>
<reference evidence="12 13" key="1">
    <citation type="submission" date="2019-03" db="EMBL/GenBank/DDBJ databases">
        <title>San Antonio Military Medical Center submission to MRSN (WRAIR), pending publication.</title>
        <authorList>
            <person name="Blyth D.M."/>
            <person name="Mccarthy S.L."/>
            <person name="Schall S.E."/>
            <person name="Stam J.A."/>
            <person name="Ong A.C."/>
            <person name="Mcgann P.T."/>
        </authorList>
    </citation>
    <scope>NUCLEOTIDE SEQUENCE [LARGE SCALE GENOMIC DNA]</scope>
    <source>
        <strain evidence="12 13">MRSN571793</strain>
    </source>
</reference>
<keyword evidence="6 8" id="KW-0472">Membrane</keyword>
<dbReference type="Pfam" id="PF00593">
    <property type="entry name" value="TonB_dep_Rec_b-barrel"/>
    <property type="match status" value="1"/>
</dbReference>
<evidence type="ECO:0000256" key="2">
    <source>
        <dbReference type="ARBA" id="ARBA00022448"/>
    </source>
</evidence>
<proteinExistence type="inferred from homology"/>
<feature type="domain" description="TonB-dependent receptor-like beta-barrel" evidence="10">
    <location>
        <begin position="362"/>
        <end position="753"/>
    </location>
</feature>
<dbReference type="GO" id="GO:0009279">
    <property type="term" value="C:cell outer membrane"/>
    <property type="evidence" value="ECO:0007669"/>
    <property type="project" value="UniProtKB-SubCell"/>
</dbReference>
<dbReference type="Gene3D" id="2.40.170.20">
    <property type="entry name" value="TonB-dependent receptor, beta-barrel domain"/>
    <property type="match status" value="1"/>
</dbReference>